<evidence type="ECO:0000313" key="3">
    <source>
        <dbReference type="Proteomes" id="UP001458880"/>
    </source>
</evidence>
<dbReference type="AlphaFoldDB" id="A0AAW1JVL1"/>
<organism evidence="2 3">
    <name type="scientific">Popillia japonica</name>
    <name type="common">Japanese beetle</name>
    <dbReference type="NCBI Taxonomy" id="7064"/>
    <lineage>
        <taxon>Eukaryota</taxon>
        <taxon>Metazoa</taxon>
        <taxon>Ecdysozoa</taxon>
        <taxon>Arthropoda</taxon>
        <taxon>Hexapoda</taxon>
        <taxon>Insecta</taxon>
        <taxon>Pterygota</taxon>
        <taxon>Neoptera</taxon>
        <taxon>Endopterygota</taxon>
        <taxon>Coleoptera</taxon>
        <taxon>Polyphaga</taxon>
        <taxon>Scarabaeiformia</taxon>
        <taxon>Scarabaeidae</taxon>
        <taxon>Rutelinae</taxon>
        <taxon>Popillia</taxon>
    </lineage>
</organism>
<evidence type="ECO:0000313" key="2">
    <source>
        <dbReference type="EMBL" id="KAK9708176.1"/>
    </source>
</evidence>
<evidence type="ECO:0000256" key="1">
    <source>
        <dbReference type="SAM" id="MobiDB-lite"/>
    </source>
</evidence>
<accession>A0AAW1JVL1</accession>
<comment type="caution">
    <text evidence="2">The sequence shown here is derived from an EMBL/GenBank/DDBJ whole genome shotgun (WGS) entry which is preliminary data.</text>
</comment>
<sequence>MLRTPPRVTPSFSRLPLPESPENHTNQACDAPTHDTGRNDDTLTPRNLGLPPSEEDLSDDEILAQIKRLQATLLKRRNKERSTTNDKLSRGQNSDDEGSPSGVSPLTMDTSFGSTSSLVSAVHRNIGRKRKGSSSPASSPARRLRVSAQIHAPVDAEPSGSKTSPHRPAFDRKATRPLHPSADADDAIVSLTLPTSQPETRPANGQRRFPPTSLRSKPDAGPSQPYRRRNSKLGQQTASGDFLPPPSDRNQTRALHSCPLGSHRGRTLKTRLHDRNQTRALHSRPPGSHKGRTLKTRSHLRKRFLRWSSGINPGGPELARRSSAEVSPSLRPKTSRTVSGSIHPLKLTTACLQNSSPMTKYHIIPTSYHLRNFSMLSMLYSEGSRSRLRRKKSMTIFVSEASSRIRSLGCAGPETRHQCHLCWSKYPKTKRRSTISIGSSPWRFPSKH</sequence>
<reference evidence="2 3" key="1">
    <citation type="journal article" date="2024" name="BMC Genomics">
        <title>De novo assembly and annotation of Popillia japonica's genome with initial clues to its potential as an invasive pest.</title>
        <authorList>
            <person name="Cucini C."/>
            <person name="Boschi S."/>
            <person name="Funari R."/>
            <person name="Cardaioli E."/>
            <person name="Iannotti N."/>
            <person name="Marturano G."/>
            <person name="Paoli F."/>
            <person name="Bruttini M."/>
            <person name="Carapelli A."/>
            <person name="Frati F."/>
            <person name="Nardi F."/>
        </authorList>
    </citation>
    <scope>NUCLEOTIDE SEQUENCE [LARGE SCALE GENOMIC DNA]</scope>
    <source>
        <strain evidence="2">DMR45628</strain>
    </source>
</reference>
<dbReference type="EMBL" id="JASPKY010000335">
    <property type="protein sequence ID" value="KAK9708176.1"/>
    <property type="molecule type" value="Genomic_DNA"/>
</dbReference>
<keyword evidence="3" id="KW-1185">Reference proteome</keyword>
<protein>
    <submittedName>
        <fullName evidence="2">Uncharacterized protein</fullName>
    </submittedName>
</protein>
<feature type="compositionally biased region" description="Basic and acidic residues" evidence="1">
    <location>
        <begin position="32"/>
        <end position="43"/>
    </location>
</feature>
<proteinExistence type="predicted"/>
<feature type="compositionally biased region" description="Polar residues" evidence="1">
    <location>
        <begin position="101"/>
        <end position="119"/>
    </location>
</feature>
<feature type="compositionally biased region" description="Basic residues" evidence="1">
    <location>
        <begin position="287"/>
        <end position="305"/>
    </location>
</feature>
<feature type="region of interest" description="Disordered" evidence="1">
    <location>
        <begin position="74"/>
        <end position="340"/>
    </location>
</feature>
<gene>
    <name evidence="2" type="ORF">QE152_g27407</name>
</gene>
<feature type="compositionally biased region" description="Basic and acidic residues" evidence="1">
    <location>
        <begin position="80"/>
        <end position="89"/>
    </location>
</feature>
<name>A0AAW1JVL1_POPJA</name>
<dbReference type="Proteomes" id="UP001458880">
    <property type="component" value="Unassembled WGS sequence"/>
</dbReference>
<feature type="region of interest" description="Disordered" evidence="1">
    <location>
        <begin position="1"/>
        <end position="59"/>
    </location>
</feature>